<dbReference type="EMBL" id="HACM01000712">
    <property type="protein sequence ID" value="CRZ01154.1"/>
    <property type="molecule type" value="Transcribed_RNA"/>
</dbReference>
<proteinExistence type="predicted"/>
<name>A0A0H5QZZ9_9EUKA</name>
<feature type="region of interest" description="Disordered" evidence="1">
    <location>
        <begin position="68"/>
        <end position="113"/>
    </location>
</feature>
<dbReference type="AlphaFoldDB" id="A0A0H5QZZ9"/>
<evidence type="ECO:0000256" key="1">
    <source>
        <dbReference type="SAM" id="MobiDB-lite"/>
    </source>
</evidence>
<sequence>MVSGKEPPSNLELLMGSVGSKIKERLRQDMLNCGEWDPRGSSGWKLKLTVVNALRAFFIDSVKFGSDQAEDREEHQPPVCEVSPDPFPEAAPEHSEPECDETNSRMEENLAPSPARIPTCDDNVVVQVVLIADGFAGLGLKTFTCSERHQLSPESIAEYIRTVLLLPAAPFVCSAHLNVYDNLLQLYCQWSDALPVSSLEALADNRRLLKIKIIGLDLNSSNTELLEKNSKPSHFSFKIANDTQHNRRQSCIASIQTEGDDKKAGAGEVESGLTPAMNRSTCRPRAHSLPSSIAAPVSMNNSVDPLNSVRRTQKANGSDDIAPSVATPFSMRFGESPLFNSQSVNRLDNASSNVGTSTTVTPIPTRNFESPMLNIKSVNRREKSKSNGVTSSTITPIPTKAFDLPMLNIEPVNRPEAARPSIANASTIAAPVPIRKYHLLSGKQPKPPVEQYRSRLKRNTPESDINHENRFASAGEANTDSCDGDLPERIRFPSFQLLLKTARAFEEALLTRNMYLPLNLAEIAAQVGAENPIFSRSADILTEYLNILHASRYAKSIGAGTGIELSALGPRKFTWKTAASCLFNPAPERKLETRQMVRMYAEQYRKWLASAKMPVCLQVHRFEKSNELM</sequence>
<feature type="region of interest" description="Disordered" evidence="1">
    <location>
        <begin position="256"/>
        <end position="305"/>
    </location>
</feature>
<reference evidence="2" key="1">
    <citation type="submission" date="2015-04" db="EMBL/GenBank/DDBJ databases">
        <title>The genome sequence of the plant pathogenic Rhizarian Plasmodiophora brassicae reveals insights in its biotrophic life cycle and the origin of chitin synthesis.</title>
        <authorList>
            <person name="Schwelm A."/>
            <person name="Fogelqvist J."/>
            <person name="Knaust A."/>
            <person name="Julke S."/>
            <person name="Lilja T."/>
            <person name="Dhandapani V."/>
            <person name="Bonilla-Rosso G."/>
            <person name="Karlsson M."/>
            <person name="Shevchenko A."/>
            <person name="Choi S.R."/>
            <person name="Kim H.G."/>
            <person name="Park J.Y."/>
            <person name="Lim Y.P."/>
            <person name="Ludwig-Muller J."/>
            <person name="Dixelius C."/>
        </authorList>
    </citation>
    <scope>NUCLEOTIDE SEQUENCE</scope>
    <source>
        <tissue evidence="2">Potato root galls</tissue>
    </source>
</reference>
<accession>A0A0H5QZZ9</accession>
<protein>
    <submittedName>
        <fullName evidence="2">Uncharacterized protein</fullName>
    </submittedName>
</protein>
<evidence type="ECO:0000313" key="2">
    <source>
        <dbReference type="EMBL" id="CRZ01154.1"/>
    </source>
</evidence>
<organism evidence="2">
    <name type="scientific">Spongospora subterranea</name>
    <dbReference type="NCBI Taxonomy" id="70186"/>
    <lineage>
        <taxon>Eukaryota</taxon>
        <taxon>Sar</taxon>
        <taxon>Rhizaria</taxon>
        <taxon>Endomyxa</taxon>
        <taxon>Phytomyxea</taxon>
        <taxon>Plasmodiophorida</taxon>
        <taxon>Plasmodiophoridae</taxon>
        <taxon>Spongospora</taxon>
    </lineage>
</organism>
<feature type="compositionally biased region" description="Basic and acidic residues" evidence="1">
    <location>
        <begin position="91"/>
        <end position="108"/>
    </location>
</feature>